<evidence type="ECO:0000256" key="9">
    <source>
        <dbReference type="SAM" id="Phobius"/>
    </source>
</evidence>
<dbReference type="Pfam" id="PF13567">
    <property type="entry name" value="DUF4131"/>
    <property type="match status" value="1"/>
</dbReference>
<dbReference type="Proteomes" id="UP000677918">
    <property type="component" value="Unassembled WGS sequence"/>
</dbReference>
<dbReference type="GO" id="GO:0030420">
    <property type="term" value="P:establishment of competence for transformation"/>
    <property type="evidence" value="ECO:0007669"/>
    <property type="project" value="InterPro"/>
</dbReference>
<evidence type="ECO:0000256" key="4">
    <source>
        <dbReference type="ARBA" id="ARBA00022989"/>
    </source>
</evidence>
<feature type="transmembrane region" description="Helical" evidence="9">
    <location>
        <begin position="456"/>
        <end position="474"/>
    </location>
</feature>
<dbReference type="AlphaFoldDB" id="A0A8J4M2I7"/>
<keyword evidence="3 9" id="KW-0812">Transmembrane</keyword>
<keyword evidence="5 9" id="KW-0472">Membrane</keyword>
<dbReference type="NCBIfam" id="TIGR00361">
    <property type="entry name" value="ComEC_Rec2"/>
    <property type="match status" value="1"/>
</dbReference>
<dbReference type="PANTHER" id="PTHR30619:SF1">
    <property type="entry name" value="RECOMBINATION PROTEIN 2"/>
    <property type="match status" value="1"/>
</dbReference>
<comment type="function">
    <text evidence="7">Counteracts the endogenous Pycsar antiviral defense system. Phosphodiesterase that enables metal-dependent hydrolysis of host cyclic nucleotide Pycsar defense signals such as cCMP and cUMP.</text>
</comment>
<dbReference type="PANTHER" id="PTHR30619">
    <property type="entry name" value="DNA INTERNALIZATION/COMPETENCE PROTEIN COMEC/REC2"/>
    <property type="match status" value="1"/>
</dbReference>
<evidence type="ECO:0000256" key="3">
    <source>
        <dbReference type="ARBA" id="ARBA00022692"/>
    </source>
</evidence>
<feature type="transmembrane region" description="Helical" evidence="9">
    <location>
        <begin position="31"/>
        <end position="50"/>
    </location>
</feature>
<comment type="subcellular location">
    <subcellularLocation>
        <location evidence="1">Cell membrane</location>
        <topology evidence="1">Multi-pass membrane protein</topology>
    </subcellularLocation>
</comment>
<dbReference type="InterPro" id="IPR004797">
    <property type="entry name" value="Competence_ComEC/Rec2"/>
</dbReference>
<sequence>MLPLVAVASACTLAGIGLLLAWRRLGQARIPALTCALIAIAAVLYTTAVIRYNQTMLHLPDEGETSKATNFAGTIAGKIKMDGDRLSFVLKLPNGEDVQTFLYLASEEEREAAYVWGRGDRLQLAAGTLSRPDTARNEGLFDYREYLLRKRIHAVLRVDGLDAVTREAARFDPVSPHTAFLRVLDRLQAAMAVKLDQIYPPAWSGLMRSLLLGDRSELDPLQFDAFAALGLTHLIAISGLHIGIWLAIWYGLLRRLGMPEEWVRVCAFGLVPFYVLLTGASPSAVRAGCMALVGLWFWKKRSLRGGMTAIAWTACAMLIYDPYYLMDVGFQLSFAVTFSLIVAVPSLVRVLPLPGIGLRSFLAVSIVAQVASFPLVMYHFNGISLLSLPANLGIVPIFTGLVLPLGLASAALAIFWESGSQLLAFPVSRLLTFVFEAADWMAGVQSVLLVGASPSLAWMGIFWGTSACLLHLSLRKKPLPALLAGLSLLALVTFGFQAERWSREGWVEFIDVGQGDAALVRTPQGKAFLIDAGGTFRFGKQEAWRARRDPYETGKDLIVPLLRKRGIAKLDAVIATHGDHDHIGGMPAVLQRMKVGTLLFNGQVRQAESSKALFQTALEKQVPIKSVRAGHVLQADAQTELRILWPKEDVYRNNSENENSIVIWMRMGEATFLFTGDTGTVSETAWLSAFKGGELIPACEFRAECAVDVMKVGHHGSRHSTSHEWLQYWQPQHAVVSAGSRNAYGHPHPDTLGRLASAEARIWRTDRQGGIRIVVKQGGRELQVRPTLTPIS</sequence>
<dbReference type="SMART" id="SM00849">
    <property type="entry name" value="Lactamase_B"/>
    <property type="match status" value="1"/>
</dbReference>
<comment type="caution">
    <text evidence="11">The sequence shown here is derived from an EMBL/GenBank/DDBJ whole genome shotgun (WGS) entry which is preliminary data.</text>
</comment>
<gene>
    <name evidence="11" type="primary">comEC</name>
    <name evidence="11" type="ORF">XYCOK13_25480</name>
</gene>
<evidence type="ECO:0000256" key="7">
    <source>
        <dbReference type="ARBA" id="ARBA00034301"/>
    </source>
</evidence>
<dbReference type="InterPro" id="IPR001279">
    <property type="entry name" value="Metallo-B-lactamas"/>
</dbReference>
<dbReference type="GO" id="GO:0005886">
    <property type="term" value="C:plasma membrane"/>
    <property type="evidence" value="ECO:0007669"/>
    <property type="project" value="UniProtKB-SubCell"/>
</dbReference>
<feature type="transmembrane region" description="Helical" evidence="9">
    <location>
        <begin position="225"/>
        <end position="253"/>
    </location>
</feature>
<protein>
    <submittedName>
        <fullName evidence="11">ComE operon protein 3</fullName>
    </submittedName>
</protein>
<dbReference type="InterPro" id="IPR036866">
    <property type="entry name" value="RibonucZ/Hydroxyglut_hydro"/>
</dbReference>
<keyword evidence="12" id="KW-1185">Reference proteome</keyword>
<dbReference type="NCBIfam" id="TIGR00360">
    <property type="entry name" value="ComEC_N-term"/>
    <property type="match status" value="1"/>
</dbReference>
<feature type="transmembrane region" description="Helical" evidence="9">
    <location>
        <begin position="392"/>
        <end position="415"/>
    </location>
</feature>
<evidence type="ECO:0000256" key="8">
    <source>
        <dbReference type="ARBA" id="ARBA00048505"/>
    </source>
</evidence>
<reference evidence="11" key="1">
    <citation type="submission" date="2021-04" db="EMBL/GenBank/DDBJ databases">
        <title>Draft genome sequence of Xylanibacillus composti strain K13.</title>
        <authorList>
            <person name="Uke A."/>
            <person name="Chhe C."/>
            <person name="Baramee S."/>
            <person name="Kosugi A."/>
        </authorList>
    </citation>
    <scope>NUCLEOTIDE SEQUENCE</scope>
    <source>
        <strain evidence="11">K13</strain>
    </source>
</reference>
<evidence type="ECO:0000259" key="10">
    <source>
        <dbReference type="SMART" id="SM00849"/>
    </source>
</evidence>
<evidence type="ECO:0000313" key="11">
    <source>
        <dbReference type="EMBL" id="GIQ69724.1"/>
    </source>
</evidence>
<feature type="transmembrane region" description="Helical" evidence="9">
    <location>
        <begin position="273"/>
        <end position="298"/>
    </location>
</feature>
<comment type="catalytic activity">
    <reaction evidence="8">
        <text>3',5'-cyclic UMP + H2O = UMP + H(+)</text>
        <dbReference type="Rhea" id="RHEA:70575"/>
        <dbReference type="ChEBI" id="CHEBI:15377"/>
        <dbReference type="ChEBI" id="CHEBI:15378"/>
        <dbReference type="ChEBI" id="CHEBI:57865"/>
        <dbReference type="ChEBI" id="CHEBI:184387"/>
    </reaction>
    <physiologicalReaction direction="left-to-right" evidence="8">
        <dbReference type="Rhea" id="RHEA:70576"/>
    </physiologicalReaction>
</comment>
<dbReference type="Pfam" id="PF03772">
    <property type="entry name" value="Competence"/>
    <property type="match status" value="1"/>
</dbReference>
<comment type="catalytic activity">
    <reaction evidence="6">
        <text>3',5'-cyclic CMP + H2O = CMP + H(+)</text>
        <dbReference type="Rhea" id="RHEA:72675"/>
        <dbReference type="ChEBI" id="CHEBI:15377"/>
        <dbReference type="ChEBI" id="CHEBI:15378"/>
        <dbReference type="ChEBI" id="CHEBI:58003"/>
        <dbReference type="ChEBI" id="CHEBI:60377"/>
    </reaction>
    <physiologicalReaction direction="left-to-right" evidence="6">
        <dbReference type="Rhea" id="RHEA:72676"/>
    </physiologicalReaction>
</comment>
<keyword evidence="4 9" id="KW-1133">Transmembrane helix</keyword>
<organism evidence="11 12">
    <name type="scientific">Xylanibacillus composti</name>
    <dbReference type="NCBI Taxonomy" id="1572762"/>
    <lineage>
        <taxon>Bacteria</taxon>
        <taxon>Bacillati</taxon>
        <taxon>Bacillota</taxon>
        <taxon>Bacilli</taxon>
        <taxon>Bacillales</taxon>
        <taxon>Paenibacillaceae</taxon>
        <taxon>Xylanibacillus</taxon>
    </lineage>
</organism>
<proteinExistence type="predicted"/>
<dbReference type="InterPro" id="IPR035681">
    <property type="entry name" value="ComA-like_MBL"/>
</dbReference>
<dbReference type="InterPro" id="IPR004477">
    <property type="entry name" value="ComEC_N"/>
</dbReference>
<dbReference type="SUPFAM" id="SSF56281">
    <property type="entry name" value="Metallo-hydrolase/oxidoreductase"/>
    <property type="match status" value="1"/>
</dbReference>
<feature type="domain" description="Metallo-beta-lactamase" evidence="10">
    <location>
        <begin position="514"/>
        <end position="740"/>
    </location>
</feature>
<dbReference type="Gene3D" id="3.60.15.10">
    <property type="entry name" value="Ribonuclease Z/Hydroxyacylglutathione hydrolase-like"/>
    <property type="match status" value="1"/>
</dbReference>
<evidence type="ECO:0000256" key="2">
    <source>
        <dbReference type="ARBA" id="ARBA00022475"/>
    </source>
</evidence>
<evidence type="ECO:0000256" key="1">
    <source>
        <dbReference type="ARBA" id="ARBA00004651"/>
    </source>
</evidence>
<dbReference type="InterPro" id="IPR025405">
    <property type="entry name" value="DUF4131"/>
</dbReference>
<dbReference type="EMBL" id="BOVK01000032">
    <property type="protein sequence ID" value="GIQ69724.1"/>
    <property type="molecule type" value="Genomic_DNA"/>
</dbReference>
<keyword evidence="2" id="KW-1003">Cell membrane</keyword>
<accession>A0A8J4M2I7</accession>
<feature type="transmembrane region" description="Helical" evidence="9">
    <location>
        <begin position="481"/>
        <end position="498"/>
    </location>
</feature>
<dbReference type="Pfam" id="PF00753">
    <property type="entry name" value="Lactamase_B"/>
    <property type="match status" value="1"/>
</dbReference>
<feature type="transmembrane region" description="Helical" evidence="9">
    <location>
        <begin position="305"/>
        <end position="323"/>
    </location>
</feature>
<dbReference type="InterPro" id="IPR052159">
    <property type="entry name" value="Competence_DNA_uptake"/>
</dbReference>
<name>A0A8J4M2I7_9BACL</name>
<feature type="transmembrane region" description="Helical" evidence="9">
    <location>
        <begin position="329"/>
        <end position="348"/>
    </location>
</feature>
<dbReference type="CDD" id="cd07731">
    <property type="entry name" value="ComA-like_MBL-fold"/>
    <property type="match status" value="1"/>
</dbReference>
<evidence type="ECO:0000313" key="12">
    <source>
        <dbReference type="Proteomes" id="UP000677918"/>
    </source>
</evidence>
<feature type="transmembrane region" description="Helical" evidence="9">
    <location>
        <begin position="360"/>
        <end position="380"/>
    </location>
</feature>
<evidence type="ECO:0000256" key="6">
    <source>
        <dbReference type="ARBA" id="ARBA00034221"/>
    </source>
</evidence>
<evidence type="ECO:0000256" key="5">
    <source>
        <dbReference type="ARBA" id="ARBA00023136"/>
    </source>
</evidence>